<evidence type="ECO:0000259" key="12">
    <source>
        <dbReference type="PROSITE" id="PS51712"/>
    </source>
</evidence>
<feature type="binding site" evidence="9">
    <location>
        <begin position="57"/>
        <end position="61"/>
    </location>
    <ligand>
        <name>GTP</name>
        <dbReference type="ChEBI" id="CHEBI:37565"/>
        <label>1</label>
    </ligand>
</feature>
<proteinExistence type="inferred from homology"/>
<evidence type="ECO:0000256" key="8">
    <source>
        <dbReference type="ARBA" id="ARBA00053470"/>
    </source>
</evidence>
<dbReference type="PRINTS" id="PR00326">
    <property type="entry name" value="GTP1OBG"/>
</dbReference>
<dbReference type="OrthoDB" id="9805918at2"/>
<dbReference type="FunFam" id="3.40.50.300:FF:000040">
    <property type="entry name" value="GTPase Der"/>
    <property type="match status" value="1"/>
</dbReference>
<comment type="caution">
    <text evidence="13">The sequence shown here is derived from an EMBL/GenBank/DDBJ whole genome shotgun (WGS) entry which is preliminary data.</text>
</comment>
<feature type="binding site" evidence="9">
    <location>
        <begin position="295"/>
        <end position="298"/>
    </location>
    <ligand>
        <name>GTP</name>
        <dbReference type="ChEBI" id="CHEBI:37565"/>
        <label>2</label>
    </ligand>
</feature>
<evidence type="ECO:0000256" key="2">
    <source>
        <dbReference type="ARBA" id="ARBA00020953"/>
    </source>
</evidence>
<feature type="binding site" evidence="9">
    <location>
        <begin position="10"/>
        <end position="17"/>
    </location>
    <ligand>
        <name>GTP</name>
        <dbReference type="ChEBI" id="CHEBI:37565"/>
        <label>1</label>
    </ligand>
</feature>
<gene>
    <name evidence="9" type="primary">der</name>
    <name evidence="13" type="ORF">F8154_01305</name>
</gene>
<dbReference type="InterPro" id="IPR006073">
    <property type="entry name" value="GTP-bd"/>
</dbReference>
<sequence length="441" mass="49406">MAKPVVAIVGRPNVGKSTLFNRVAGKRISIVEDYPGVTRDRIYTEAEWLNNVFTLIDTGGIEPESKETILAQMRRQAEIAIETADVIIFLVDGREGLTGTDREVASMLRKAKKPVILTINKVDTLEHSPYYYDFFELGMNEPIEISSSSALNIGDLLDAVVAHFPDDKGNKEEDEMIKVAIIGKPNVGKSSIINYILGEDRVIVSDIAGTTRDAIDTPFTDGEDKYLLIDTAGVRRKSKIKENIERYSVIRSFTAVDRADVCLLVIDATEGVTEQDKKIAGYSHENGKGMVIVINKWDIIQKETNTMKEFTKTVRNELAYLDYAPILFVSALSGQRMEKILDTVKFVANQNALRIPTGGLNEIIGEAVLLNQPPSDKGKRLKIFYATQAAVKPPTFILFVNDKELMHFSYLRYIENQIRQSYGFEGTPIRFILREREKGGK</sequence>
<dbReference type="CDD" id="cd01895">
    <property type="entry name" value="EngA2"/>
    <property type="match status" value="1"/>
</dbReference>
<keyword evidence="14" id="KW-1185">Reference proteome</keyword>
<name>A0A6I0FHD4_9FIRM</name>
<dbReference type="GO" id="GO:0043022">
    <property type="term" value="F:ribosome binding"/>
    <property type="evidence" value="ECO:0007669"/>
    <property type="project" value="TreeGrafter"/>
</dbReference>
<dbReference type="InterPro" id="IPR032859">
    <property type="entry name" value="KH_dom-like"/>
</dbReference>
<comment type="similarity">
    <text evidence="1 9 10 11">Belongs to the TRAFAC class TrmE-Era-EngA-EngB-Septin-like GTPase superfamily. EngA (Der) GTPase family.</text>
</comment>
<evidence type="ECO:0000256" key="1">
    <source>
        <dbReference type="ARBA" id="ARBA00008279"/>
    </source>
</evidence>
<dbReference type="GO" id="GO:0042254">
    <property type="term" value="P:ribosome biogenesis"/>
    <property type="evidence" value="ECO:0007669"/>
    <property type="project" value="UniProtKB-KW"/>
</dbReference>
<dbReference type="NCBIfam" id="TIGR03594">
    <property type="entry name" value="GTPase_EngA"/>
    <property type="match status" value="1"/>
</dbReference>
<dbReference type="PROSITE" id="PS51712">
    <property type="entry name" value="G_ENGA"/>
    <property type="match status" value="2"/>
</dbReference>
<feature type="binding site" evidence="9">
    <location>
        <begin position="230"/>
        <end position="234"/>
    </location>
    <ligand>
        <name>GTP</name>
        <dbReference type="ChEBI" id="CHEBI:37565"/>
        <label>2</label>
    </ligand>
</feature>
<dbReference type="EMBL" id="WBZC01000004">
    <property type="protein sequence ID" value="KAB3538557.1"/>
    <property type="molecule type" value="Genomic_DNA"/>
</dbReference>
<dbReference type="GO" id="GO:0005525">
    <property type="term" value="F:GTP binding"/>
    <property type="evidence" value="ECO:0007669"/>
    <property type="project" value="UniProtKB-UniRule"/>
</dbReference>
<feature type="domain" description="EngA-type G" evidence="12">
    <location>
        <begin position="177"/>
        <end position="352"/>
    </location>
</feature>
<dbReference type="FunFam" id="3.30.300.20:FF:000004">
    <property type="entry name" value="GTPase Der"/>
    <property type="match status" value="1"/>
</dbReference>
<keyword evidence="5 9" id="KW-0547">Nucleotide-binding</keyword>
<keyword evidence="3 9" id="KW-0690">Ribosome biogenesis</keyword>
<keyword evidence="6 9" id="KW-0342">GTP-binding</keyword>
<evidence type="ECO:0000256" key="6">
    <source>
        <dbReference type="ARBA" id="ARBA00023134"/>
    </source>
</evidence>
<evidence type="ECO:0000313" key="14">
    <source>
        <dbReference type="Proteomes" id="UP000432715"/>
    </source>
</evidence>
<dbReference type="CDD" id="cd01894">
    <property type="entry name" value="EngA1"/>
    <property type="match status" value="1"/>
</dbReference>
<dbReference type="PIRSF" id="PIRSF006485">
    <property type="entry name" value="GTP-binding_EngA"/>
    <property type="match status" value="1"/>
</dbReference>
<dbReference type="InterPro" id="IPR027417">
    <property type="entry name" value="P-loop_NTPase"/>
</dbReference>
<dbReference type="Pfam" id="PF01926">
    <property type="entry name" value="MMR_HSR1"/>
    <property type="match status" value="2"/>
</dbReference>
<protein>
    <recommendedName>
        <fullName evidence="2 9">GTPase Der</fullName>
    </recommendedName>
    <alternativeName>
        <fullName evidence="7 9">GTP-binding protein EngA</fullName>
    </alternativeName>
</protein>
<evidence type="ECO:0000256" key="7">
    <source>
        <dbReference type="ARBA" id="ARBA00032345"/>
    </source>
</evidence>
<evidence type="ECO:0000256" key="3">
    <source>
        <dbReference type="ARBA" id="ARBA00022517"/>
    </source>
</evidence>
<dbReference type="InterPro" id="IPR005225">
    <property type="entry name" value="Small_GTP-bd"/>
</dbReference>
<keyword evidence="4 11" id="KW-0677">Repeat</keyword>
<evidence type="ECO:0000256" key="5">
    <source>
        <dbReference type="ARBA" id="ARBA00022741"/>
    </source>
</evidence>
<organism evidence="13 14">
    <name type="scientific">Alkaliphilus pronyensis</name>
    <dbReference type="NCBI Taxonomy" id="1482732"/>
    <lineage>
        <taxon>Bacteria</taxon>
        <taxon>Bacillati</taxon>
        <taxon>Bacillota</taxon>
        <taxon>Clostridia</taxon>
        <taxon>Peptostreptococcales</taxon>
        <taxon>Natronincolaceae</taxon>
        <taxon>Alkaliphilus</taxon>
    </lineage>
</organism>
<dbReference type="SUPFAM" id="SSF52540">
    <property type="entry name" value="P-loop containing nucleoside triphosphate hydrolases"/>
    <property type="match status" value="2"/>
</dbReference>
<evidence type="ECO:0000313" key="13">
    <source>
        <dbReference type="EMBL" id="KAB3538557.1"/>
    </source>
</evidence>
<evidence type="ECO:0000256" key="11">
    <source>
        <dbReference type="RuleBase" id="RU004481"/>
    </source>
</evidence>
<dbReference type="FunFam" id="3.40.50.300:FF:000057">
    <property type="entry name" value="GTPase Der"/>
    <property type="match status" value="1"/>
</dbReference>
<dbReference type="AlphaFoldDB" id="A0A6I0FHD4"/>
<feature type="domain" description="EngA-type G" evidence="12">
    <location>
        <begin position="4"/>
        <end position="168"/>
    </location>
</feature>
<dbReference type="PANTHER" id="PTHR43834:SF6">
    <property type="entry name" value="GTPASE DER"/>
    <property type="match status" value="1"/>
</dbReference>
<comment type="function">
    <text evidence="8 9 11">GTPase that plays an essential role in the late steps of ribosome biogenesis.</text>
</comment>
<dbReference type="InterPro" id="IPR031166">
    <property type="entry name" value="G_ENGA"/>
</dbReference>
<evidence type="ECO:0000256" key="10">
    <source>
        <dbReference type="PROSITE-ProRule" id="PRU01049"/>
    </source>
</evidence>
<dbReference type="RefSeq" id="WP_151859784.1">
    <property type="nucleotide sequence ID" value="NZ_WBZC01000004.1"/>
</dbReference>
<dbReference type="Proteomes" id="UP000432715">
    <property type="component" value="Unassembled WGS sequence"/>
</dbReference>
<accession>A0A6I0FHD4</accession>
<dbReference type="InterPro" id="IPR015946">
    <property type="entry name" value="KH_dom-like_a/b"/>
</dbReference>
<comment type="subunit">
    <text evidence="9">Associates with the 50S ribosomal subunit.</text>
</comment>
<dbReference type="Pfam" id="PF14714">
    <property type="entry name" value="KH_dom-like"/>
    <property type="match status" value="1"/>
</dbReference>
<feature type="binding site" evidence="9">
    <location>
        <begin position="120"/>
        <end position="123"/>
    </location>
    <ligand>
        <name>GTP</name>
        <dbReference type="ChEBI" id="CHEBI:37565"/>
        <label>1</label>
    </ligand>
</feature>
<feature type="binding site" evidence="9">
    <location>
        <begin position="183"/>
        <end position="190"/>
    </location>
    <ligand>
        <name>GTP</name>
        <dbReference type="ChEBI" id="CHEBI:37565"/>
        <label>2</label>
    </ligand>
</feature>
<evidence type="ECO:0000256" key="4">
    <source>
        <dbReference type="ARBA" id="ARBA00022737"/>
    </source>
</evidence>
<evidence type="ECO:0000256" key="9">
    <source>
        <dbReference type="HAMAP-Rule" id="MF_00195"/>
    </source>
</evidence>
<reference evidence="13 14" key="1">
    <citation type="submission" date="2019-10" db="EMBL/GenBank/DDBJ databases">
        <title>Alkaliphilus serpentinus sp. nov. and Alkaliphilus pronyensis sp. nov., two novel anaerobic alkaliphilic species isolated from the serpentinized-hosted hydrothermal field of the Prony Bay (New Caledonia).</title>
        <authorList>
            <person name="Postec A."/>
        </authorList>
    </citation>
    <scope>NUCLEOTIDE SEQUENCE [LARGE SCALE GENOMIC DNA]</scope>
    <source>
        <strain evidence="13 14">LacV</strain>
    </source>
</reference>
<dbReference type="NCBIfam" id="TIGR00231">
    <property type="entry name" value="small_GTP"/>
    <property type="match status" value="2"/>
</dbReference>
<dbReference type="Gene3D" id="3.40.50.300">
    <property type="entry name" value="P-loop containing nucleotide triphosphate hydrolases"/>
    <property type="match status" value="2"/>
</dbReference>
<dbReference type="Gene3D" id="3.30.300.20">
    <property type="match status" value="1"/>
</dbReference>
<dbReference type="HAMAP" id="MF_00195">
    <property type="entry name" value="GTPase_Der"/>
    <property type="match status" value="1"/>
</dbReference>
<dbReference type="PANTHER" id="PTHR43834">
    <property type="entry name" value="GTPASE DER"/>
    <property type="match status" value="1"/>
</dbReference>
<dbReference type="InterPro" id="IPR016484">
    <property type="entry name" value="GTPase_Der"/>
</dbReference>